<accession>A0A2S7U382</accession>
<evidence type="ECO:0000313" key="2">
    <source>
        <dbReference type="Proteomes" id="UP000239907"/>
    </source>
</evidence>
<gene>
    <name evidence="1" type="ORF">BSZ32_13865</name>
</gene>
<dbReference type="InterPro" id="IPR016024">
    <property type="entry name" value="ARM-type_fold"/>
</dbReference>
<evidence type="ECO:0000313" key="1">
    <source>
        <dbReference type="EMBL" id="PQJ29469.1"/>
    </source>
</evidence>
<organism evidence="1 2">
    <name type="scientific">Rubritalea profundi</name>
    <dbReference type="NCBI Taxonomy" id="1658618"/>
    <lineage>
        <taxon>Bacteria</taxon>
        <taxon>Pseudomonadati</taxon>
        <taxon>Verrucomicrobiota</taxon>
        <taxon>Verrucomicrobiia</taxon>
        <taxon>Verrucomicrobiales</taxon>
        <taxon>Rubritaleaceae</taxon>
        <taxon>Rubritalea</taxon>
    </lineage>
</organism>
<dbReference type="EMBL" id="MQWA01000001">
    <property type="protein sequence ID" value="PQJ29469.1"/>
    <property type="molecule type" value="Genomic_DNA"/>
</dbReference>
<name>A0A2S7U382_9BACT</name>
<evidence type="ECO:0008006" key="3">
    <source>
        <dbReference type="Google" id="ProtNLM"/>
    </source>
</evidence>
<dbReference type="AlphaFoldDB" id="A0A2S7U382"/>
<dbReference type="InterPro" id="IPR014825">
    <property type="entry name" value="DNA_alkylation"/>
</dbReference>
<dbReference type="Gene3D" id="1.25.10.10">
    <property type="entry name" value="Leucine-rich Repeat Variant"/>
    <property type="match status" value="1"/>
</dbReference>
<proteinExistence type="predicted"/>
<sequence length="228" mass="25669">MAALATTSLMADSYYKGDPQFHQWPDAKASRFQISRIGPIGLSLELIQPAFTMRISAVEPGIRSAAARSINNQQRYHLIMPLLKSQDPRGRHSGVTCLTGMFKGKGIPNDKITDEMFAIIAKMINDPEESWWVIEGALNAFGRARPELIAPHLKKLSLWLKNDDWWLRKASMVALTPVSTDKRFYKQILPIIGKMISSNERAVALHPSEELLNNSNQPIQKYNNSPSR</sequence>
<dbReference type="Proteomes" id="UP000239907">
    <property type="component" value="Unassembled WGS sequence"/>
</dbReference>
<reference evidence="1 2" key="1">
    <citation type="submission" date="2016-12" db="EMBL/GenBank/DDBJ databases">
        <title>Study of bacterial adaptation to deep sea.</title>
        <authorList>
            <person name="Song J."/>
            <person name="Yoshizawa S."/>
            <person name="Kogure K."/>
        </authorList>
    </citation>
    <scope>NUCLEOTIDE SEQUENCE [LARGE SCALE GENOMIC DNA]</scope>
    <source>
        <strain evidence="1 2">SAORIC-165</strain>
    </source>
</reference>
<dbReference type="SUPFAM" id="SSF48371">
    <property type="entry name" value="ARM repeat"/>
    <property type="match status" value="1"/>
</dbReference>
<keyword evidence="2" id="KW-1185">Reference proteome</keyword>
<comment type="caution">
    <text evidence="1">The sequence shown here is derived from an EMBL/GenBank/DDBJ whole genome shotgun (WGS) entry which is preliminary data.</text>
</comment>
<dbReference type="Pfam" id="PF08713">
    <property type="entry name" value="DNA_alkylation"/>
    <property type="match status" value="1"/>
</dbReference>
<protein>
    <recommendedName>
        <fullName evidence="3">HEAT repeat domain-containing protein</fullName>
    </recommendedName>
</protein>
<dbReference type="InterPro" id="IPR011989">
    <property type="entry name" value="ARM-like"/>
</dbReference>